<organism evidence="2">
    <name type="scientific">bioreactor metagenome</name>
    <dbReference type="NCBI Taxonomy" id="1076179"/>
    <lineage>
        <taxon>unclassified sequences</taxon>
        <taxon>metagenomes</taxon>
        <taxon>ecological metagenomes</taxon>
    </lineage>
</organism>
<keyword evidence="1" id="KW-0812">Transmembrane</keyword>
<proteinExistence type="predicted"/>
<keyword evidence="1" id="KW-1133">Transmembrane helix</keyword>
<comment type="caution">
    <text evidence="2">The sequence shown here is derived from an EMBL/GenBank/DDBJ whole genome shotgun (WGS) entry which is preliminary data.</text>
</comment>
<gene>
    <name evidence="2" type="ORF">SDC9_203774</name>
</gene>
<evidence type="ECO:0000256" key="1">
    <source>
        <dbReference type="SAM" id="Phobius"/>
    </source>
</evidence>
<protein>
    <submittedName>
        <fullName evidence="2">Uncharacterized protein</fullName>
    </submittedName>
</protein>
<feature type="transmembrane region" description="Helical" evidence="1">
    <location>
        <begin position="21"/>
        <end position="53"/>
    </location>
</feature>
<accession>A0A645IXE9</accession>
<reference evidence="2" key="1">
    <citation type="submission" date="2019-08" db="EMBL/GenBank/DDBJ databases">
        <authorList>
            <person name="Kucharzyk K."/>
            <person name="Murdoch R.W."/>
            <person name="Higgins S."/>
            <person name="Loffler F."/>
        </authorList>
    </citation>
    <scope>NUCLEOTIDE SEQUENCE</scope>
</reference>
<dbReference type="EMBL" id="VSSQ01126057">
    <property type="protein sequence ID" value="MPN56088.1"/>
    <property type="molecule type" value="Genomic_DNA"/>
</dbReference>
<dbReference type="AlphaFoldDB" id="A0A645IXE9"/>
<name>A0A645IXE9_9ZZZZ</name>
<evidence type="ECO:0000313" key="2">
    <source>
        <dbReference type="EMBL" id="MPN56088.1"/>
    </source>
</evidence>
<keyword evidence="1" id="KW-0472">Membrane</keyword>
<sequence>MFSRKKRRTLSDKVGDIAVSAAITGIAAMGTVMGIVLLVLIVLLVVIALVLIISFA</sequence>